<dbReference type="OrthoDB" id="5177055at2"/>
<dbReference type="GO" id="GO:0016020">
    <property type="term" value="C:membrane"/>
    <property type="evidence" value="ECO:0007669"/>
    <property type="project" value="InterPro"/>
</dbReference>
<dbReference type="SMART" id="SM00283">
    <property type="entry name" value="MA"/>
    <property type="match status" value="1"/>
</dbReference>
<name>A0A545ALI5_9ACTN</name>
<evidence type="ECO:0000256" key="3">
    <source>
        <dbReference type="ARBA" id="ARBA00023224"/>
    </source>
</evidence>
<feature type="domain" description="Methyl-accepting transducer" evidence="7">
    <location>
        <begin position="111"/>
        <end position="354"/>
    </location>
</feature>
<evidence type="ECO:0000256" key="5">
    <source>
        <dbReference type="PROSITE-ProRule" id="PRU00284"/>
    </source>
</evidence>
<evidence type="ECO:0000313" key="9">
    <source>
        <dbReference type="EMBL" id="TQS42177.1"/>
    </source>
</evidence>
<evidence type="ECO:0000256" key="6">
    <source>
        <dbReference type="SAM" id="Phobius"/>
    </source>
</evidence>
<sequence length="369" mass="37968">MFAALTKLENLNATFLERQSASSKSAARHALWISLGLALIVAAATLVITGLVVRSIMTALGRTSAVLSAVARNDLTRRVEHVGNDEIGAMNADLNIAMDSVRRLVGTASESAQALAAAAEQLTSSGLQIAHSAEETSAQAQAVVRAAEQVSMNVQTVAAGSEEMSAAIQQISQSANEAATVASEAVEAAESTNSTMQQLGDSSIEIGNVVKVITSIAEQTNLLALNATIEAARAGESGKGFAVVAGEVKDLAQETAKATEDIASRVRAIQADSQTAVGALDEIRSVIGRINDYQVTIAAAVEEQAATTGEMNRNVAGASDGVGEITTNISGVAEAAEITGQGVTESTRATAELSRMSNDLQQLVSAYRV</sequence>
<dbReference type="Pfam" id="PF00672">
    <property type="entry name" value="HAMP"/>
    <property type="match status" value="1"/>
</dbReference>
<dbReference type="PROSITE" id="PS50111">
    <property type="entry name" value="CHEMOTAXIS_TRANSDUC_2"/>
    <property type="match status" value="1"/>
</dbReference>
<gene>
    <name evidence="9" type="ORF">FL583_26425</name>
</gene>
<evidence type="ECO:0000259" key="8">
    <source>
        <dbReference type="PROSITE" id="PS50885"/>
    </source>
</evidence>
<keyword evidence="3 5" id="KW-0807">Transducer</keyword>
<protein>
    <submittedName>
        <fullName evidence="9">HAMP domain-containing protein</fullName>
    </submittedName>
</protein>
<dbReference type="SMART" id="SM00304">
    <property type="entry name" value="HAMP"/>
    <property type="match status" value="1"/>
</dbReference>
<dbReference type="Gene3D" id="1.10.287.950">
    <property type="entry name" value="Methyl-accepting chemotaxis protein"/>
    <property type="match status" value="1"/>
</dbReference>
<keyword evidence="1 6" id="KW-0812">Transmembrane</keyword>
<dbReference type="PANTHER" id="PTHR32089:SF112">
    <property type="entry name" value="LYSOZYME-LIKE PROTEIN-RELATED"/>
    <property type="match status" value="1"/>
</dbReference>
<comment type="similarity">
    <text evidence="4">Belongs to the methyl-accepting chemotaxis (MCP) protein family.</text>
</comment>
<dbReference type="Proteomes" id="UP000317982">
    <property type="component" value="Unassembled WGS sequence"/>
</dbReference>
<keyword evidence="10" id="KW-1185">Reference proteome</keyword>
<dbReference type="SUPFAM" id="SSF58104">
    <property type="entry name" value="Methyl-accepting chemotaxis protein (MCP) signaling domain"/>
    <property type="match status" value="1"/>
</dbReference>
<dbReference type="PROSITE" id="PS50885">
    <property type="entry name" value="HAMP"/>
    <property type="match status" value="1"/>
</dbReference>
<dbReference type="InterPro" id="IPR004089">
    <property type="entry name" value="MCPsignal_dom"/>
</dbReference>
<dbReference type="PANTHER" id="PTHR32089">
    <property type="entry name" value="METHYL-ACCEPTING CHEMOTAXIS PROTEIN MCPB"/>
    <property type="match status" value="1"/>
</dbReference>
<dbReference type="AlphaFoldDB" id="A0A545ALI5"/>
<dbReference type="InParanoid" id="A0A545ALI5"/>
<accession>A0A545ALI5</accession>
<dbReference type="EMBL" id="VIRS01000020">
    <property type="protein sequence ID" value="TQS42177.1"/>
    <property type="molecule type" value="Genomic_DNA"/>
</dbReference>
<dbReference type="Pfam" id="PF00015">
    <property type="entry name" value="MCPsignal"/>
    <property type="match status" value="1"/>
</dbReference>
<keyword evidence="6" id="KW-0472">Membrane</keyword>
<keyword evidence="2 6" id="KW-1133">Transmembrane helix</keyword>
<evidence type="ECO:0000313" key="10">
    <source>
        <dbReference type="Proteomes" id="UP000317982"/>
    </source>
</evidence>
<organism evidence="9 10">
    <name type="scientific">Cryptosporangium phraense</name>
    <dbReference type="NCBI Taxonomy" id="2593070"/>
    <lineage>
        <taxon>Bacteria</taxon>
        <taxon>Bacillati</taxon>
        <taxon>Actinomycetota</taxon>
        <taxon>Actinomycetes</taxon>
        <taxon>Cryptosporangiales</taxon>
        <taxon>Cryptosporangiaceae</taxon>
        <taxon>Cryptosporangium</taxon>
    </lineage>
</organism>
<reference evidence="9 10" key="1">
    <citation type="submission" date="2019-07" db="EMBL/GenBank/DDBJ databases">
        <title>Cryptosporangium phraense sp. nov., isolated from plant litter.</title>
        <authorList>
            <person name="Suriyachadkun C."/>
        </authorList>
    </citation>
    <scope>NUCLEOTIDE SEQUENCE [LARGE SCALE GENOMIC DNA]</scope>
    <source>
        <strain evidence="9 10">A-T 5661</strain>
    </source>
</reference>
<dbReference type="GO" id="GO:0007165">
    <property type="term" value="P:signal transduction"/>
    <property type="evidence" value="ECO:0007669"/>
    <property type="project" value="UniProtKB-KW"/>
</dbReference>
<dbReference type="InterPro" id="IPR003660">
    <property type="entry name" value="HAMP_dom"/>
</dbReference>
<dbReference type="CDD" id="cd06225">
    <property type="entry name" value="HAMP"/>
    <property type="match status" value="1"/>
</dbReference>
<evidence type="ECO:0000256" key="4">
    <source>
        <dbReference type="ARBA" id="ARBA00029447"/>
    </source>
</evidence>
<evidence type="ECO:0000259" key="7">
    <source>
        <dbReference type="PROSITE" id="PS50111"/>
    </source>
</evidence>
<comment type="caution">
    <text evidence="9">The sequence shown here is derived from an EMBL/GenBank/DDBJ whole genome shotgun (WGS) entry which is preliminary data.</text>
</comment>
<evidence type="ECO:0000256" key="1">
    <source>
        <dbReference type="ARBA" id="ARBA00022692"/>
    </source>
</evidence>
<feature type="domain" description="HAMP" evidence="8">
    <location>
        <begin position="54"/>
        <end position="106"/>
    </location>
</feature>
<proteinExistence type="inferred from homology"/>
<feature type="transmembrane region" description="Helical" evidence="6">
    <location>
        <begin position="30"/>
        <end position="53"/>
    </location>
</feature>
<evidence type="ECO:0000256" key="2">
    <source>
        <dbReference type="ARBA" id="ARBA00022989"/>
    </source>
</evidence>